<accession>A0A7S2PCZ5</accession>
<protein>
    <submittedName>
        <fullName evidence="2">Uncharacterized protein</fullName>
    </submittedName>
</protein>
<feature type="compositionally biased region" description="Acidic residues" evidence="1">
    <location>
        <begin position="302"/>
        <end position="320"/>
    </location>
</feature>
<feature type="compositionally biased region" description="Low complexity" evidence="1">
    <location>
        <begin position="323"/>
        <end position="333"/>
    </location>
</feature>
<evidence type="ECO:0000256" key="1">
    <source>
        <dbReference type="SAM" id="MobiDB-lite"/>
    </source>
</evidence>
<feature type="region of interest" description="Disordered" evidence="1">
    <location>
        <begin position="301"/>
        <end position="349"/>
    </location>
</feature>
<proteinExistence type="predicted"/>
<name>A0A7S2PCZ5_9STRA</name>
<sequence>MSSSIACISKTAARYQANRRCASIISQYLLPAHQNGICSNFSTTASAHIATRNTSNRNNITATLPEGYRPGQAYDILQKKGADTGFIRRKEFMDMCRASRPGTPRDAKMIVHALSYFKRTCDLAIDNRHAKVALEGMIRSMLPRERERVKPQRLSDTEWELVLFALQARRALDAALFCSDAILKKDTALYTSVSIRCVNQVLGLAASAVSDDKANIFHPKVAAIGYREAEDVAVVGTLAEKKEQVSKMLDGIMEVLTTRSSNPERNMKKRAARKYLKQVKMTDGPDEETIALIGKIRKGMEVDIEPDAEDDELSGVDNEIEGSSSVEESSPVSDANVDEGNEQESREEK</sequence>
<reference evidence="2" key="1">
    <citation type="submission" date="2021-01" db="EMBL/GenBank/DDBJ databases">
        <authorList>
            <person name="Corre E."/>
            <person name="Pelletier E."/>
            <person name="Niang G."/>
            <person name="Scheremetjew M."/>
            <person name="Finn R."/>
            <person name="Kale V."/>
            <person name="Holt S."/>
            <person name="Cochrane G."/>
            <person name="Meng A."/>
            <person name="Brown T."/>
            <person name="Cohen L."/>
        </authorList>
    </citation>
    <scope>NUCLEOTIDE SEQUENCE</scope>
    <source>
        <strain evidence="2">B650</strain>
    </source>
</reference>
<organism evidence="2">
    <name type="scientific">Leptocylindrus danicus</name>
    <dbReference type="NCBI Taxonomy" id="163516"/>
    <lineage>
        <taxon>Eukaryota</taxon>
        <taxon>Sar</taxon>
        <taxon>Stramenopiles</taxon>
        <taxon>Ochrophyta</taxon>
        <taxon>Bacillariophyta</taxon>
        <taxon>Coscinodiscophyceae</taxon>
        <taxon>Chaetocerotophycidae</taxon>
        <taxon>Leptocylindrales</taxon>
        <taxon>Leptocylindraceae</taxon>
        <taxon>Leptocylindrus</taxon>
    </lineage>
</organism>
<dbReference type="AlphaFoldDB" id="A0A7S2PCZ5"/>
<evidence type="ECO:0000313" key="2">
    <source>
        <dbReference type="EMBL" id="CAD9592297.1"/>
    </source>
</evidence>
<gene>
    <name evidence="2" type="ORF">LDAN0321_LOCUS13829</name>
</gene>
<dbReference type="EMBL" id="HBGY01021936">
    <property type="protein sequence ID" value="CAD9592297.1"/>
    <property type="molecule type" value="Transcribed_RNA"/>
</dbReference>